<reference evidence="1" key="1">
    <citation type="submission" date="2022-12" db="EMBL/GenBank/DDBJ databases">
        <title>Polyphasic identification of a Novel Hot-Spring Cyanobacterium Ocullathermofonsia sinensis gen nov. sp. nov. and Genomic Insights on its Adaptations to the Thermal Habitat.</title>
        <authorList>
            <person name="Daroch M."/>
            <person name="Tang J."/>
            <person name="Jiang Y."/>
        </authorList>
    </citation>
    <scope>NUCLEOTIDE SEQUENCE</scope>
    <source>
        <strain evidence="1">PKUAC-SCTA174</strain>
    </source>
</reference>
<keyword evidence="2" id="KW-1185">Reference proteome</keyword>
<sequence length="129" mass="14204">MADVNGVWLGTYWQEGIPTRFEATLVQGGNALSGRILDDNYLGEAQIEGEVVGRSIRFTKRYLTTSPHQVAYTGTLAETADYMQGQWRIGVLHSGTWEAHRSNEDLTADLKNRLEQQIPVAAGEAVLPG</sequence>
<name>A0A9E9C564_9CYAN</name>
<dbReference type="RefSeq" id="WP_268610738.1">
    <property type="nucleotide sequence ID" value="NZ_CP113797.1"/>
</dbReference>
<dbReference type="Proteomes" id="UP001163152">
    <property type="component" value="Chromosome"/>
</dbReference>
<accession>A0A9E9C564</accession>
<evidence type="ECO:0000313" key="2">
    <source>
        <dbReference type="Proteomes" id="UP001163152"/>
    </source>
</evidence>
<evidence type="ECO:0000313" key="1">
    <source>
        <dbReference type="EMBL" id="WAL60781.1"/>
    </source>
</evidence>
<gene>
    <name evidence="1" type="ORF">OXH18_01945</name>
</gene>
<dbReference type="AlphaFoldDB" id="A0A9E9C564"/>
<dbReference type="EMBL" id="CP113797">
    <property type="protein sequence ID" value="WAL60781.1"/>
    <property type="molecule type" value="Genomic_DNA"/>
</dbReference>
<dbReference type="KEGG" id="tsin:OXH18_01945"/>
<organism evidence="1 2">
    <name type="scientific">Thermocoleostomius sinensis A174</name>
    <dbReference type="NCBI Taxonomy" id="2016057"/>
    <lineage>
        <taxon>Bacteria</taxon>
        <taxon>Bacillati</taxon>
        <taxon>Cyanobacteriota</taxon>
        <taxon>Cyanophyceae</taxon>
        <taxon>Oculatellales</taxon>
        <taxon>Oculatellaceae</taxon>
        <taxon>Thermocoleostomius</taxon>
    </lineage>
</organism>
<proteinExistence type="predicted"/>
<protein>
    <submittedName>
        <fullName evidence="1">Uncharacterized protein</fullName>
    </submittedName>
</protein>